<evidence type="ECO:0000313" key="2">
    <source>
        <dbReference type="EMBL" id="CAI2188362.1"/>
    </source>
</evidence>
<keyword evidence="3" id="KW-1185">Reference proteome</keyword>
<proteinExistence type="predicted"/>
<evidence type="ECO:0000313" key="3">
    <source>
        <dbReference type="Proteomes" id="UP001153678"/>
    </source>
</evidence>
<feature type="region of interest" description="Disordered" evidence="1">
    <location>
        <begin position="529"/>
        <end position="564"/>
    </location>
</feature>
<protein>
    <submittedName>
        <fullName evidence="2">7205_t:CDS:1</fullName>
    </submittedName>
</protein>
<gene>
    <name evidence="2" type="ORF">FWILDA_LOCUS13540</name>
</gene>
<reference evidence="2" key="1">
    <citation type="submission" date="2022-08" db="EMBL/GenBank/DDBJ databases">
        <authorList>
            <person name="Kallberg Y."/>
            <person name="Tangrot J."/>
            <person name="Rosling A."/>
        </authorList>
    </citation>
    <scope>NUCLEOTIDE SEQUENCE</scope>
    <source>
        <strain evidence="2">Wild A</strain>
    </source>
</reference>
<dbReference type="OrthoDB" id="2377195at2759"/>
<dbReference type="Proteomes" id="UP001153678">
    <property type="component" value="Unassembled WGS sequence"/>
</dbReference>
<comment type="caution">
    <text evidence="2">The sequence shown here is derived from an EMBL/GenBank/DDBJ whole genome shotgun (WGS) entry which is preliminary data.</text>
</comment>
<dbReference type="AlphaFoldDB" id="A0A9W4SYL4"/>
<feature type="compositionally biased region" description="Low complexity" evidence="1">
    <location>
        <begin position="539"/>
        <end position="549"/>
    </location>
</feature>
<sequence length="564" mass="66088">MTAVLRTNKYFNFVVSNREEDVNDYFMKVEAQNWQLKHYLNYRLKNESIILPWLTVYEDWKRSLGIIKNNTYKKVPGCISGFCNELLNIYNTFEGSIVLKSCEQWYDTFYERNFDLQLAERIKELEKSILDVEKDIFSSQKMTNLLQNIRKREIRENTNDTSMSPTKEVATFPEAVQTSSSLQANDQEDQELDDAEIDKIITNKVSALLFSNLNLEEIWIKSLNTSRSIESRIVDLSVWTKIEWNRILKASDYSQLFIKSRKKLSKDKINNDVQELLHYGTGRIRSLNDLITWKNKFVNLKTSSEDSQLIIEIVDFFHRCLRREINVLIMQHRERDFIVKILGQIISTLLEEFDIGTFELNWIEKESRSVANRKRKDVHEEYVTLTPEMKKMDLIISLRSHQAELLPLEVGNTSGPMDDTKYRKDHSKLKVVMKDCLDTLWGKLHFKKIELEEVFALGIQITGIRWTIYSLSYDNSQNFYFFVEMATLILPTTFSDMEDLLPDFLENLLALRHTLIDLVKKIRTIAQKRLNTPSPPSSPLHSTTDSPPSVKKQKQDPFGILDNL</sequence>
<name>A0A9W4SYL4_9GLOM</name>
<feature type="non-terminal residue" evidence="2">
    <location>
        <position position="1"/>
    </location>
</feature>
<accession>A0A9W4SYL4</accession>
<evidence type="ECO:0000256" key="1">
    <source>
        <dbReference type="SAM" id="MobiDB-lite"/>
    </source>
</evidence>
<organism evidence="2 3">
    <name type="scientific">Funneliformis geosporum</name>
    <dbReference type="NCBI Taxonomy" id="1117311"/>
    <lineage>
        <taxon>Eukaryota</taxon>
        <taxon>Fungi</taxon>
        <taxon>Fungi incertae sedis</taxon>
        <taxon>Mucoromycota</taxon>
        <taxon>Glomeromycotina</taxon>
        <taxon>Glomeromycetes</taxon>
        <taxon>Glomerales</taxon>
        <taxon>Glomeraceae</taxon>
        <taxon>Funneliformis</taxon>
    </lineage>
</organism>
<dbReference type="EMBL" id="CAMKVN010005159">
    <property type="protein sequence ID" value="CAI2188362.1"/>
    <property type="molecule type" value="Genomic_DNA"/>
</dbReference>